<keyword evidence="1" id="KW-0472">Membrane</keyword>
<protein>
    <submittedName>
        <fullName evidence="2">Uncharacterized protein</fullName>
    </submittedName>
</protein>
<evidence type="ECO:0000313" key="3">
    <source>
        <dbReference type="Proteomes" id="UP000430202"/>
    </source>
</evidence>
<gene>
    <name evidence="2" type="ORF">MARI151_10326</name>
</gene>
<keyword evidence="1" id="KW-0812">Transmembrane</keyword>
<evidence type="ECO:0000313" key="2">
    <source>
        <dbReference type="EMBL" id="VXB02790.1"/>
    </source>
</evidence>
<name>A0A653MCU1_9FLAO</name>
<keyword evidence="1" id="KW-1133">Transmembrane helix</keyword>
<accession>A0A653MCU1</accession>
<sequence length="62" mass="7319">MTKNYSLGFSILYYSILEILTPLFIKNFYIKRLYLSVVSSSFYDFFGFGKSIIINQPINNQF</sequence>
<feature type="transmembrane region" description="Helical" evidence="1">
    <location>
        <begin position="6"/>
        <end position="25"/>
    </location>
</feature>
<dbReference type="AlphaFoldDB" id="A0A653MCU1"/>
<keyword evidence="3" id="KW-1185">Reference proteome</keyword>
<dbReference type="EMBL" id="CABWLR010000001">
    <property type="protein sequence ID" value="VXB02790.1"/>
    <property type="molecule type" value="Genomic_DNA"/>
</dbReference>
<evidence type="ECO:0000256" key="1">
    <source>
        <dbReference type="SAM" id="Phobius"/>
    </source>
</evidence>
<dbReference type="Proteomes" id="UP000430202">
    <property type="component" value="Unassembled WGS sequence"/>
</dbReference>
<reference evidence="2 3" key="1">
    <citation type="submission" date="2019-10" db="EMBL/GenBank/DDBJ databases">
        <authorList>
            <person name="Karimi E."/>
        </authorList>
    </citation>
    <scope>NUCLEOTIDE SEQUENCE [LARGE SCALE GENOMIC DNA]</scope>
    <source>
        <strain evidence="2">Maribacter sp. 151</strain>
    </source>
</reference>
<organism evidence="2 3">
    <name type="scientific">Maribacter litoralis</name>
    <dbReference type="NCBI Taxonomy" id="2059726"/>
    <lineage>
        <taxon>Bacteria</taxon>
        <taxon>Pseudomonadati</taxon>
        <taxon>Bacteroidota</taxon>
        <taxon>Flavobacteriia</taxon>
        <taxon>Flavobacteriales</taxon>
        <taxon>Flavobacteriaceae</taxon>
        <taxon>Maribacter</taxon>
    </lineage>
</organism>
<proteinExistence type="predicted"/>